<gene>
    <name evidence="2" type="ORF">S03H2_15963</name>
</gene>
<proteinExistence type="predicted"/>
<keyword evidence="1" id="KW-0472">Membrane</keyword>
<feature type="non-terminal residue" evidence="2">
    <location>
        <position position="1"/>
    </location>
</feature>
<sequence length="61" mass="6991">TELDEAEKLYQKVGVMLIVLPVLSSLVVKLGRVNLLDQLFSRIDVFIYYLSFCVSLLLMNK</sequence>
<evidence type="ECO:0000256" key="1">
    <source>
        <dbReference type="SAM" id="Phobius"/>
    </source>
</evidence>
<evidence type="ECO:0000313" key="2">
    <source>
        <dbReference type="EMBL" id="GAH37164.1"/>
    </source>
</evidence>
<dbReference type="AlphaFoldDB" id="X1G6H6"/>
<dbReference type="EMBL" id="BARU01008129">
    <property type="protein sequence ID" value="GAH37164.1"/>
    <property type="molecule type" value="Genomic_DNA"/>
</dbReference>
<protein>
    <submittedName>
        <fullName evidence="2">Uncharacterized protein</fullName>
    </submittedName>
</protein>
<keyword evidence="1" id="KW-0812">Transmembrane</keyword>
<reference evidence="2" key="1">
    <citation type="journal article" date="2014" name="Front. Microbiol.">
        <title>High frequency of phylogenetically diverse reductive dehalogenase-homologous genes in deep subseafloor sedimentary metagenomes.</title>
        <authorList>
            <person name="Kawai M."/>
            <person name="Futagami T."/>
            <person name="Toyoda A."/>
            <person name="Takaki Y."/>
            <person name="Nishi S."/>
            <person name="Hori S."/>
            <person name="Arai W."/>
            <person name="Tsubouchi T."/>
            <person name="Morono Y."/>
            <person name="Uchiyama I."/>
            <person name="Ito T."/>
            <person name="Fujiyama A."/>
            <person name="Inagaki F."/>
            <person name="Takami H."/>
        </authorList>
    </citation>
    <scope>NUCLEOTIDE SEQUENCE</scope>
    <source>
        <strain evidence="2">Expedition CK06-06</strain>
    </source>
</reference>
<comment type="caution">
    <text evidence="2">The sequence shown here is derived from an EMBL/GenBank/DDBJ whole genome shotgun (WGS) entry which is preliminary data.</text>
</comment>
<accession>X1G6H6</accession>
<name>X1G6H6_9ZZZZ</name>
<feature type="transmembrane region" description="Helical" evidence="1">
    <location>
        <begin position="39"/>
        <end position="59"/>
    </location>
</feature>
<organism evidence="2">
    <name type="scientific">marine sediment metagenome</name>
    <dbReference type="NCBI Taxonomy" id="412755"/>
    <lineage>
        <taxon>unclassified sequences</taxon>
        <taxon>metagenomes</taxon>
        <taxon>ecological metagenomes</taxon>
    </lineage>
</organism>
<feature type="transmembrane region" description="Helical" evidence="1">
    <location>
        <begin position="9"/>
        <end position="27"/>
    </location>
</feature>
<keyword evidence="1" id="KW-1133">Transmembrane helix</keyword>